<keyword evidence="2" id="KW-1185">Reference proteome</keyword>
<protein>
    <submittedName>
        <fullName evidence="1">Uncharacterized protein</fullName>
    </submittedName>
</protein>
<evidence type="ECO:0000313" key="2">
    <source>
        <dbReference type="Proteomes" id="UP000198393"/>
    </source>
</evidence>
<sequence>MASIQLYSSFDELKKDRLERSLTQKEKLRQKRAALNKIKKVVS</sequence>
<dbReference type="RefSeq" id="WP_262485919.1">
    <property type="nucleotide sequence ID" value="NZ_FZPD01000002.1"/>
</dbReference>
<name>A0A239GUY5_EKHLU</name>
<evidence type="ECO:0000313" key="1">
    <source>
        <dbReference type="EMBL" id="SNS73009.1"/>
    </source>
</evidence>
<proteinExistence type="predicted"/>
<dbReference type="AlphaFoldDB" id="A0A239GUY5"/>
<reference evidence="1 2" key="1">
    <citation type="submission" date="2017-06" db="EMBL/GenBank/DDBJ databases">
        <authorList>
            <person name="Kim H.J."/>
            <person name="Triplett B.A."/>
        </authorList>
    </citation>
    <scope>NUCLEOTIDE SEQUENCE [LARGE SCALE GENOMIC DNA]</scope>
    <source>
        <strain evidence="1 2">DSM 19307</strain>
    </source>
</reference>
<gene>
    <name evidence="1" type="ORF">SAMN05421640_1021</name>
</gene>
<accession>A0A239GUY5</accession>
<dbReference type="EMBL" id="FZPD01000002">
    <property type="protein sequence ID" value="SNS73009.1"/>
    <property type="molecule type" value="Genomic_DNA"/>
</dbReference>
<organism evidence="1 2">
    <name type="scientific">Ekhidna lutea</name>
    <dbReference type="NCBI Taxonomy" id="447679"/>
    <lineage>
        <taxon>Bacteria</taxon>
        <taxon>Pseudomonadati</taxon>
        <taxon>Bacteroidota</taxon>
        <taxon>Cytophagia</taxon>
        <taxon>Cytophagales</taxon>
        <taxon>Reichenbachiellaceae</taxon>
        <taxon>Ekhidna</taxon>
    </lineage>
</organism>
<dbReference type="Proteomes" id="UP000198393">
    <property type="component" value="Unassembled WGS sequence"/>
</dbReference>